<dbReference type="GO" id="GO:0005874">
    <property type="term" value="C:microtubule"/>
    <property type="evidence" value="ECO:0007669"/>
    <property type="project" value="UniProtKB-KW"/>
</dbReference>
<dbReference type="GO" id="GO:0051225">
    <property type="term" value="P:spindle assembly"/>
    <property type="evidence" value="ECO:0007669"/>
    <property type="project" value="TreeGrafter"/>
</dbReference>
<evidence type="ECO:0000313" key="8">
    <source>
        <dbReference type="EMBL" id="BFG01934.1"/>
    </source>
</evidence>
<reference evidence="8 9" key="1">
    <citation type="submission" date="2024-02" db="EMBL/GenBank/DDBJ databases">
        <title>A chromosome-level genome assembly of Drosophila madeirensis, a fruit fly species endemic to Madeira island.</title>
        <authorList>
            <person name="Tomihara K."/>
            <person name="Llopart A."/>
            <person name="Yamamoto D."/>
        </authorList>
    </citation>
    <scope>NUCLEOTIDE SEQUENCE [LARGE SCALE GENOMIC DNA]</scope>
    <source>
        <strain evidence="8 9">RF1</strain>
    </source>
</reference>
<dbReference type="Pfam" id="PF04130">
    <property type="entry name" value="GCP_C_terminal"/>
    <property type="match status" value="1"/>
</dbReference>
<feature type="compositionally biased region" description="Basic and acidic residues" evidence="6">
    <location>
        <begin position="710"/>
        <end position="722"/>
    </location>
</feature>
<keyword evidence="4 5" id="KW-0206">Cytoskeleton</keyword>
<dbReference type="GO" id="GO:0000922">
    <property type="term" value="C:spindle pole"/>
    <property type="evidence" value="ECO:0007669"/>
    <property type="project" value="InterPro"/>
</dbReference>
<evidence type="ECO:0000313" key="9">
    <source>
        <dbReference type="Proteomes" id="UP001500889"/>
    </source>
</evidence>
<dbReference type="PANTHER" id="PTHR19302">
    <property type="entry name" value="GAMMA TUBULIN COMPLEX PROTEIN"/>
    <property type="match status" value="1"/>
</dbReference>
<dbReference type="InterPro" id="IPR040457">
    <property type="entry name" value="GCP_C"/>
</dbReference>
<dbReference type="Gene3D" id="1.20.120.1900">
    <property type="entry name" value="Gamma-tubulin complex, C-terminal domain"/>
    <property type="match status" value="1"/>
</dbReference>
<evidence type="ECO:0000256" key="3">
    <source>
        <dbReference type="ARBA" id="ARBA00022701"/>
    </source>
</evidence>
<dbReference type="Proteomes" id="UP001500889">
    <property type="component" value="Chromosome A"/>
</dbReference>
<sequence length="1098" mass="126425">MCDKKPTANMSADTRNALISEHLQKLIKSVAGPNITAKQQRKMEQIARKHIRHSSYMSTTSHEVTQARDDLVKRFQEENMAPFGEAIKELSTQLVEDPVWQDHPQTDVQWSVLDFMLSMTNAPIQNVRRNRQQMDQCRLSALAAVKACDNASNSKDVASNSLEADTDWLKLLSEDFLEWQTPVDSSDSQEEQSEESDVHETSGSVDSPEESKTTLKPKDMARVYKDAMENVKLRVEQTYVPESARSGTSGQSFHINAPVNLAVVAPLEEIRRSNFIPLPPLEPPKLYTQHTPCVRDEKLLPQQIHSHWWRQDIHIHTKPPDSDPLSNFAISHVQFLNKQSLGLVQHPLPNTTTERCLLREIIFMFISPVSCCFFEVDKQRCVIRVRPNVSICSVTADGLKAALESELLPALADMWQLRQTIDKLTLRHNGQHIIGTLECFANGLRDLLQPIKRSLLAYEERVLNEEHVSLIQFIRHMHKHFRMLQLLRYLSSKAVLPSGPPHLRCAYLLSQLYQQTRMHKPHQKLAIALLLVSLNAYCNIFDGWWRRAKLEDRQSQFIVERWMPQGEDAASDESWDGRVLIRQRQLGEQESAENRQIFKKLQGCPFYQLLLEHSLTSSETQDLLASVNLLGDMLATTNEIRSRFYDELHAQLFVQLRVYGETEGDTQLANSRTGQEPSEQLAFEEQLLSSVEDIKNTDLLSLLTQSVRKKQQERERERERQRQPQRRPPPAGAVEVLQRLERITQLQLKDVLSEALKEILLRRQSLANQCAIKAIKVELELGESVRFLRHVLLLEADHLLRPYYTKLFREIEAGASWAQVPLLNMELYDLLLPHYADMAGRAIVRIISQMQASSSKVYEAVEAIELEFDLFEHVQRIVTPANLQTYNSVWRLMLKVKWAAWKLENMAFIRRPRRDIYAPLDLLGLTVRRLEILRFWLMYLNNSLHTHIMQVVSQQFEPQIDKCRNIRELSTLHEQYMRQLSSHCLLNDEAAAFRIALEQLFHLVFVLDMEWTSCSSYLADAHPLALDVSSDGDADGDGDDEGNAKCLQYLALNQVVEIEMTYIRCHQTLAEILNNLVYKHDHSYLTALESAINTSVPH</sequence>
<dbReference type="GO" id="GO:0007020">
    <property type="term" value="P:microtubule nucleation"/>
    <property type="evidence" value="ECO:0007669"/>
    <property type="project" value="InterPro"/>
</dbReference>
<dbReference type="GO" id="GO:0043015">
    <property type="term" value="F:gamma-tubulin binding"/>
    <property type="evidence" value="ECO:0007669"/>
    <property type="project" value="InterPro"/>
</dbReference>
<dbReference type="GO" id="GO:0000930">
    <property type="term" value="C:gamma-tubulin complex"/>
    <property type="evidence" value="ECO:0007669"/>
    <property type="project" value="TreeGrafter"/>
</dbReference>
<feature type="region of interest" description="Disordered" evidence="6">
    <location>
        <begin position="181"/>
        <end position="221"/>
    </location>
</feature>
<evidence type="ECO:0000259" key="7">
    <source>
        <dbReference type="Pfam" id="PF04130"/>
    </source>
</evidence>
<comment type="subcellular location">
    <subcellularLocation>
        <location evidence="5">Cytoplasm</location>
        <location evidence="5">Cytoskeleton</location>
        <location evidence="5">Microtubule organizing center</location>
    </subcellularLocation>
</comment>
<accession>A0AAU9G1D0</accession>
<evidence type="ECO:0000256" key="1">
    <source>
        <dbReference type="ARBA" id="ARBA00010337"/>
    </source>
</evidence>
<protein>
    <recommendedName>
        <fullName evidence="5">Gamma-tubulin complex component</fullName>
    </recommendedName>
</protein>
<proteinExistence type="inferred from homology"/>
<evidence type="ECO:0000256" key="4">
    <source>
        <dbReference type="ARBA" id="ARBA00023212"/>
    </source>
</evidence>
<feature type="compositionally biased region" description="Acidic residues" evidence="6">
    <location>
        <begin position="187"/>
        <end position="197"/>
    </location>
</feature>
<name>A0AAU9G1D0_DROMD</name>
<evidence type="ECO:0000256" key="5">
    <source>
        <dbReference type="RuleBase" id="RU363050"/>
    </source>
</evidence>
<evidence type="ECO:0000256" key="2">
    <source>
        <dbReference type="ARBA" id="ARBA00022490"/>
    </source>
</evidence>
<dbReference type="InterPro" id="IPR059169">
    <property type="entry name" value="GCP5_N_ext"/>
</dbReference>
<feature type="domain" description="Gamma tubulin complex component C-terminal" evidence="7">
    <location>
        <begin position="747"/>
        <end position="1091"/>
    </location>
</feature>
<keyword evidence="3 5" id="KW-0493">Microtubule</keyword>
<organism evidence="8 9">
    <name type="scientific">Drosophila madeirensis</name>
    <name type="common">Fruit fly</name>
    <dbReference type="NCBI Taxonomy" id="30013"/>
    <lineage>
        <taxon>Eukaryota</taxon>
        <taxon>Metazoa</taxon>
        <taxon>Ecdysozoa</taxon>
        <taxon>Arthropoda</taxon>
        <taxon>Hexapoda</taxon>
        <taxon>Insecta</taxon>
        <taxon>Pterygota</taxon>
        <taxon>Neoptera</taxon>
        <taxon>Endopterygota</taxon>
        <taxon>Diptera</taxon>
        <taxon>Brachycera</taxon>
        <taxon>Muscomorpha</taxon>
        <taxon>Ephydroidea</taxon>
        <taxon>Drosophilidae</taxon>
        <taxon>Drosophila</taxon>
        <taxon>Sophophora</taxon>
    </lineage>
</organism>
<dbReference type="EMBL" id="AP029266">
    <property type="protein sequence ID" value="BFG01934.1"/>
    <property type="molecule type" value="Genomic_DNA"/>
</dbReference>
<dbReference type="InterPro" id="IPR007259">
    <property type="entry name" value="GCP"/>
</dbReference>
<dbReference type="AlphaFoldDB" id="A0AAU9G1D0"/>
<feature type="compositionally biased region" description="Basic and acidic residues" evidence="6">
    <location>
        <begin position="209"/>
        <end position="221"/>
    </location>
</feature>
<comment type="similarity">
    <text evidence="1 5">Belongs to the TUBGCP family.</text>
</comment>
<dbReference type="InterPro" id="IPR042241">
    <property type="entry name" value="GCP_C_sf"/>
</dbReference>
<evidence type="ECO:0000256" key="6">
    <source>
        <dbReference type="SAM" id="MobiDB-lite"/>
    </source>
</evidence>
<dbReference type="GO" id="GO:0051321">
    <property type="term" value="P:meiotic cell cycle"/>
    <property type="evidence" value="ECO:0007669"/>
    <property type="project" value="TreeGrafter"/>
</dbReference>
<keyword evidence="9" id="KW-1185">Reference proteome</keyword>
<dbReference type="PANTHER" id="PTHR19302:SF33">
    <property type="entry name" value="GAMMA-TUBULIN COMPLEX COMPONENT 5"/>
    <property type="match status" value="1"/>
</dbReference>
<dbReference type="CDD" id="cd22572">
    <property type="entry name" value="GCP5_NTD"/>
    <property type="match status" value="1"/>
</dbReference>
<dbReference type="GO" id="GO:0000278">
    <property type="term" value="P:mitotic cell cycle"/>
    <property type="evidence" value="ECO:0007669"/>
    <property type="project" value="TreeGrafter"/>
</dbReference>
<gene>
    <name evidence="8" type="ORF">DMAD_01574</name>
</gene>
<feature type="region of interest" description="Disordered" evidence="6">
    <location>
        <begin position="706"/>
        <end position="732"/>
    </location>
</feature>
<dbReference type="GO" id="GO:0051011">
    <property type="term" value="F:microtubule minus-end binding"/>
    <property type="evidence" value="ECO:0007669"/>
    <property type="project" value="TreeGrafter"/>
</dbReference>
<keyword evidence="2 5" id="KW-0963">Cytoplasm</keyword>
<dbReference type="GO" id="GO:0031122">
    <property type="term" value="P:cytoplasmic microtubule organization"/>
    <property type="evidence" value="ECO:0007669"/>
    <property type="project" value="TreeGrafter"/>
</dbReference>